<dbReference type="SUPFAM" id="SSF50475">
    <property type="entry name" value="FMN-binding split barrel"/>
    <property type="match status" value="1"/>
</dbReference>
<reference evidence="2 3" key="1">
    <citation type="submission" date="2016-10" db="EMBL/GenBank/DDBJ databases">
        <authorList>
            <person name="de Groot N.N."/>
        </authorList>
    </citation>
    <scope>NUCLEOTIDE SEQUENCE [LARGE SCALE GENOMIC DNA]</scope>
    <source>
        <strain evidence="2 3">DSM 16619</strain>
    </source>
</reference>
<protein>
    <submittedName>
        <fullName evidence="2">General stress protein 26</fullName>
    </submittedName>
</protein>
<dbReference type="InterPro" id="IPR052917">
    <property type="entry name" value="Stress-Dev_Protein"/>
</dbReference>
<feature type="domain" description="General stress protein FMN-binding split barrel" evidence="1">
    <location>
        <begin position="11"/>
        <end position="156"/>
    </location>
</feature>
<proteinExistence type="predicted"/>
<keyword evidence="3" id="KW-1185">Reference proteome</keyword>
<dbReference type="Proteomes" id="UP000198781">
    <property type="component" value="Unassembled WGS sequence"/>
</dbReference>
<gene>
    <name evidence="2" type="ORF">SAMN05192589_104211</name>
</gene>
<organism evidence="2 3">
    <name type="scientific">Paracidovorax valerianellae</name>
    <dbReference type="NCBI Taxonomy" id="187868"/>
    <lineage>
        <taxon>Bacteria</taxon>
        <taxon>Pseudomonadati</taxon>
        <taxon>Pseudomonadota</taxon>
        <taxon>Betaproteobacteria</taxon>
        <taxon>Burkholderiales</taxon>
        <taxon>Comamonadaceae</taxon>
        <taxon>Paracidovorax</taxon>
    </lineage>
</organism>
<dbReference type="Pfam" id="PF16242">
    <property type="entry name" value="Pyrid_ox_like"/>
    <property type="match status" value="1"/>
</dbReference>
<dbReference type="InterPro" id="IPR038725">
    <property type="entry name" value="YdaG_split_barrel_FMN-bd"/>
</dbReference>
<dbReference type="PANTHER" id="PTHR34818">
    <property type="entry name" value="PROTEIN BLI-3"/>
    <property type="match status" value="1"/>
</dbReference>
<accession>A0A1G6RQP4</accession>
<evidence type="ECO:0000313" key="2">
    <source>
        <dbReference type="EMBL" id="SDD06939.1"/>
    </source>
</evidence>
<dbReference type="RefSeq" id="WP_092742512.1">
    <property type="nucleotide sequence ID" value="NZ_FMZC01000004.1"/>
</dbReference>
<name>A0A1G6RQP4_9BURK</name>
<dbReference type="STRING" id="187868.SAMN05192589_104211"/>
<dbReference type="Gene3D" id="2.30.110.10">
    <property type="entry name" value="Electron Transport, Fmn-binding Protein, Chain A"/>
    <property type="match status" value="1"/>
</dbReference>
<dbReference type="AlphaFoldDB" id="A0A1G6RQP4"/>
<dbReference type="InterPro" id="IPR012349">
    <property type="entry name" value="Split_barrel_FMN-bd"/>
</dbReference>
<evidence type="ECO:0000259" key="1">
    <source>
        <dbReference type="Pfam" id="PF16242"/>
    </source>
</evidence>
<dbReference type="OrthoDB" id="1432662at2"/>
<sequence>MSNDDTTSPHATLWRLIKDIRFGMLTHRAATGMLHAHPLTTQNKDIDEQSQLFFFIPRDGELYERLRSDSQVNVTYSNPEKDSYVSLSGTAGFIEDMVKKEALWSPMAKAWFPGGVNDPNLVLLAIHIDHAEYWDVKESKMTQMFKMAKAAVTGNPPKDMGEHKELSLT</sequence>
<evidence type="ECO:0000313" key="3">
    <source>
        <dbReference type="Proteomes" id="UP000198781"/>
    </source>
</evidence>
<dbReference type="EMBL" id="FMZC01000004">
    <property type="protein sequence ID" value="SDD06939.1"/>
    <property type="molecule type" value="Genomic_DNA"/>
</dbReference>
<dbReference type="PANTHER" id="PTHR34818:SF1">
    <property type="entry name" value="PROTEIN BLI-3"/>
    <property type="match status" value="1"/>
</dbReference>